<evidence type="ECO:0000259" key="6">
    <source>
        <dbReference type="PROSITE" id="PS50053"/>
    </source>
</evidence>
<dbReference type="PRINTS" id="PR00348">
    <property type="entry name" value="UBIQUITIN"/>
</dbReference>
<dbReference type="SMART" id="SM00184">
    <property type="entry name" value="RING"/>
    <property type="match status" value="1"/>
</dbReference>
<gene>
    <name evidence="8" type="ORF">C7M84_008865</name>
</gene>
<name>A0A3R7M4L1_PENVA</name>
<keyword evidence="9" id="KW-1185">Reference proteome</keyword>
<dbReference type="GO" id="GO:0008270">
    <property type="term" value="F:zinc ion binding"/>
    <property type="evidence" value="ECO:0007669"/>
    <property type="project" value="UniProtKB-KW"/>
</dbReference>
<dbReference type="Proteomes" id="UP000283509">
    <property type="component" value="Unassembled WGS sequence"/>
</dbReference>
<feature type="region of interest" description="Disordered" evidence="5">
    <location>
        <begin position="1"/>
        <end position="47"/>
    </location>
</feature>
<dbReference type="EMBL" id="QCYY01002114">
    <property type="protein sequence ID" value="ROT72750.1"/>
    <property type="molecule type" value="Genomic_DNA"/>
</dbReference>
<dbReference type="Gene3D" id="3.30.40.10">
    <property type="entry name" value="Zinc/RING finger domain, C3HC4 (zinc finger)"/>
    <property type="match status" value="1"/>
</dbReference>
<dbReference type="PROSITE" id="PS50053">
    <property type="entry name" value="UBIQUITIN_2"/>
    <property type="match status" value="1"/>
</dbReference>
<evidence type="ECO:0000259" key="7">
    <source>
        <dbReference type="PROSITE" id="PS50089"/>
    </source>
</evidence>
<keyword evidence="1" id="KW-0479">Metal-binding</keyword>
<dbReference type="GO" id="GO:0016567">
    <property type="term" value="P:protein ubiquitination"/>
    <property type="evidence" value="ECO:0007669"/>
    <property type="project" value="TreeGrafter"/>
</dbReference>
<evidence type="ECO:0000256" key="3">
    <source>
        <dbReference type="ARBA" id="ARBA00022833"/>
    </source>
</evidence>
<dbReference type="SUPFAM" id="SSF57850">
    <property type="entry name" value="RING/U-box"/>
    <property type="match status" value="1"/>
</dbReference>
<dbReference type="AlphaFoldDB" id="A0A3R7M4L1"/>
<proteinExistence type="predicted"/>
<dbReference type="InterPro" id="IPR029071">
    <property type="entry name" value="Ubiquitin-like_domsf"/>
</dbReference>
<feature type="domain" description="Ubiquitin-like" evidence="6">
    <location>
        <begin position="140"/>
        <end position="215"/>
    </location>
</feature>
<sequence length="229" mass="25692">MRRNRPPPFSRRVKLHTKPSPAESSRGDSSFCESREASQVSTSSSSRDIARMAPECKVCRANYSQGAKAPVALSCGHSTCRECLQHIYNDARQLKCPTCRMVHTGAALKDLKDNFDLLGEATAEQPRPQRGNQEGNQTTIRIIVKDLTDKQFFINVDPKDTFLRVKETLHAQYGLTPENIRLLYRGQRLQDDKTPNFYNIVEGTTIQMSTTYKGGKGREDLSVPAEVEA</sequence>
<dbReference type="OrthoDB" id="6336978at2759"/>
<evidence type="ECO:0000256" key="2">
    <source>
        <dbReference type="ARBA" id="ARBA00022771"/>
    </source>
</evidence>
<keyword evidence="3" id="KW-0862">Zinc</keyword>
<organism evidence="8 9">
    <name type="scientific">Penaeus vannamei</name>
    <name type="common">Whiteleg shrimp</name>
    <name type="synonym">Litopenaeus vannamei</name>
    <dbReference type="NCBI Taxonomy" id="6689"/>
    <lineage>
        <taxon>Eukaryota</taxon>
        <taxon>Metazoa</taxon>
        <taxon>Ecdysozoa</taxon>
        <taxon>Arthropoda</taxon>
        <taxon>Crustacea</taxon>
        <taxon>Multicrustacea</taxon>
        <taxon>Malacostraca</taxon>
        <taxon>Eumalacostraca</taxon>
        <taxon>Eucarida</taxon>
        <taxon>Decapoda</taxon>
        <taxon>Dendrobranchiata</taxon>
        <taxon>Penaeoidea</taxon>
        <taxon>Penaeidae</taxon>
        <taxon>Penaeus</taxon>
    </lineage>
</organism>
<feature type="compositionally biased region" description="Basic residues" evidence="5">
    <location>
        <begin position="1"/>
        <end position="17"/>
    </location>
</feature>
<dbReference type="SMART" id="SM00213">
    <property type="entry name" value="UBQ"/>
    <property type="match status" value="1"/>
</dbReference>
<protein>
    <recommendedName>
        <fullName evidence="10">RING-type domain-containing protein</fullName>
    </recommendedName>
</protein>
<dbReference type="PANTHER" id="PTHR22791:SF6">
    <property type="entry name" value="RING-TYPE DOMAIN-CONTAINING PROTEIN"/>
    <property type="match status" value="1"/>
</dbReference>
<dbReference type="GO" id="GO:0061630">
    <property type="term" value="F:ubiquitin protein ligase activity"/>
    <property type="evidence" value="ECO:0007669"/>
    <property type="project" value="TreeGrafter"/>
</dbReference>
<dbReference type="SUPFAM" id="SSF54236">
    <property type="entry name" value="Ubiquitin-like"/>
    <property type="match status" value="1"/>
</dbReference>
<dbReference type="InterPro" id="IPR027370">
    <property type="entry name" value="Znf-RING_euk"/>
</dbReference>
<comment type="caution">
    <text evidence="8">The sequence shown here is derived from an EMBL/GenBank/DDBJ whole genome shotgun (WGS) entry which is preliminary data.</text>
</comment>
<dbReference type="InterPro" id="IPR000626">
    <property type="entry name" value="Ubiquitin-like_dom"/>
</dbReference>
<dbReference type="Gene3D" id="3.10.20.90">
    <property type="entry name" value="Phosphatidylinositol 3-kinase Catalytic Subunit, Chain A, domain 1"/>
    <property type="match status" value="1"/>
</dbReference>
<reference evidence="8 9" key="1">
    <citation type="submission" date="2018-04" db="EMBL/GenBank/DDBJ databases">
        <authorList>
            <person name="Zhang X."/>
            <person name="Yuan J."/>
            <person name="Li F."/>
            <person name="Xiang J."/>
        </authorList>
    </citation>
    <scope>NUCLEOTIDE SEQUENCE [LARGE SCALE GENOMIC DNA]</scope>
    <source>
        <tissue evidence="8">Muscle</tissue>
    </source>
</reference>
<dbReference type="InterPro" id="IPR013083">
    <property type="entry name" value="Znf_RING/FYVE/PHD"/>
</dbReference>
<accession>A0A3R7M4L1</accession>
<dbReference type="InterPro" id="IPR001841">
    <property type="entry name" value="Znf_RING"/>
</dbReference>
<dbReference type="PROSITE" id="PS50089">
    <property type="entry name" value="ZF_RING_2"/>
    <property type="match status" value="1"/>
</dbReference>
<evidence type="ECO:0000256" key="1">
    <source>
        <dbReference type="ARBA" id="ARBA00022723"/>
    </source>
</evidence>
<reference evidence="8 9" key="2">
    <citation type="submission" date="2019-01" db="EMBL/GenBank/DDBJ databases">
        <title>The decoding of complex shrimp genome reveals the adaptation for benthos swimmer, frequently molting mechanism and breeding impact on genome.</title>
        <authorList>
            <person name="Sun Y."/>
            <person name="Gao Y."/>
            <person name="Yu Y."/>
        </authorList>
    </citation>
    <scope>NUCLEOTIDE SEQUENCE [LARGE SCALE GENOMIC DNA]</scope>
    <source>
        <tissue evidence="8">Muscle</tissue>
    </source>
</reference>
<evidence type="ECO:0000313" key="8">
    <source>
        <dbReference type="EMBL" id="ROT72750.1"/>
    </source>
</evidence>
<dbReference type="InterPro" id="IPR019956">
    <property type="entry name" value="Ubiquitin_dom"/>
</dbReference>
<feature type="compositionally biased region" description="Polar residues" evidence="5">
    <location>
        <begin position="27"/>
        <end position="47"/>
    </location>
</feature>
<dbReference type="PANTHER" id="PTHR22791">
    <property type="entry name" value="RING-TYPE DOMAIN-CONTAINING PROTEIN"/>
    <property type="match status" value="1"/>
</dbReference>
<feature type="domain" description="RING-type" evidence="7">
    <location>
        <begin position="56"/>
        <end position="100"/>
    </location>
</feature>
<evidence type="ECO:0000256" key="5">
    <source>
        <dbReference type="SAM" id="MobiDB-lite"/>
    </source>
</evidence>
<evidence type="ECO:0008006" key="10">
    <source>
        <dbReference type="Google" id="ProtNLM"/>
    </source>
</evidence>
<evidence type="ECO:0000256" key="4">
    <source>
        <dbReference type="PROSITE-ProRule" id="PRU00175"/>
    </source>
</evidence>
<evidence type="ECO:0000313" key="9">
    <source>
        <dbReference type="Proteomes" id="UP000283509"/>
    </source>
</evidence>
<dbReference type="STRING" id="6689.A0A3R7M4L1"/>
<dbReference type="InterPro" id="IPR051435">
    <property type="entry name" value="RING_finger_E3_ubiq-ligases"/>
</dbReference>
<keyword evidence="2 4" id="KW-0863">Zinc-finger</keyword>
<dbReference type="Pfam" id="PF13445">
    <property type="entry name" value="zf-RING_UBOX"/>
    <property type="match status" value="1"/>
</dbReference>
<dbReference type="CDD" id="cd17039">
    <property type="entry name" value="Ubl_ubiquitin_like"/>
    <property type="match status" value="1"/>
</dbReference>
<dbReference type="Pfam" id="PF00240">
    <property type="entry name" value="ubiquitin"/>
    <property type="match status" value="1"/>
</dbReference>